<dbReference type="InterPro" id="IPR007335">
    <property type="entry name" value="DUF413"/>
</dbReference>
<feature type="non-terminal residue" evidence="1">
    <location>
        <position position="91"/>
    </location>
</feature>
<dbReference type="EMBL" id="UINC01194020">
    <property type="protein sequence ID" value="SVE09904.1"/>
    <property type="molecule type" value="Genomic_DNA"/>
</dbReference>
<proteinExistence type="predicted"/>
<protein>
    <submittedName>
        <fullName evidence="1">Uncharacterized protein</fullName>
    </submittedName>
</protein>
<accession>A0A383AQD6</accession>
<sequence>MDQEKENEDHLEYLGKPISDINSLRKILSEEELIIINKYGAWMEALAEHKIKPKTAEQKRFVEVSIGFAEPQSEYEKIWMKISQARNDSPY</sequence>
<name>A0A383AQD6_9ZZZZ</name>
<reference evidence="1" key="1">
    <citation type="submission" date="2018-05" db="EMBL/GenBank/DDBJ databases">
        <authorList>
            <person name="Lanie J.A."/>
            <person name="Ng W.-L."/>
            <person name="Kazmierczak K.M."/>
            <person name="Andrzejewski T.M."/>
            <person name="Davidsen T.M."/>
            <person name="Wayne K.J."/>
            <person name="Tettelin H."/>
            <person name="Glass J.I."/>
            <person name="Rusch D."/>
            <person name="Podicherti R."/>
            <person name="Tsui H.-C.T."/>
            <person name="Winkler M.E."/>
        </authorList>
    </citation>
    <scope>NUCLEOTIDE SEQUENCE</scope>
</reference>
<dbReference type="Pfam" id="PF04219">
    <property type="entry name" value="DUF413"/>
    <property type="match status" value="1"/>
</dbReference>
<organism evidence="1">
    <name type="scientific">marine metagenome</name>
    <dbReference type="NCBI Taxonomy" id="408172"/>
    <lineage>
        <taxon>unclassified sequences</taxon>
        <taxon>metagenomes</taxon>
        <taxon>ecological metagenomes</taxon>
    </lineage>
</organism>
<dbReference type="AlphaFoldDB" id="A0A383AQD6"/>
<evidence type="ECO:0000313" key="1">
    <source>
        <dbReference type="EMBL" id="SVE09904.1"/>
    </source>
</evidence>
<gene>
    <name evidence="1" type="ORF">METZ01_LOCUS462758</name>
</gene>